<evidence type="ECO:0000313" key="8">
    <source>
        <dbReference type="Proteomes" id="UP000246132"/>
    </source>
</evidence>
<dbReference type="InterPro" id="IPR046977">
    <property type="entry name" value="RsmC/RlmG"/>
</dbReference>
<dbReference type="Gene3D" id="3.40.50.150">
    <property type="entry name" value="Vaccinia Virus protein VP39"/>
    <property type="match status" value="1"/>
</dbReference>
<keyword evidence="2" id="KW-0698">rRNA processing</keyword>
<protein>
    <submittedName>
        <fullName evidence="7">Class I SAM-dependent methyltransferase</fullName>
    </submittedName>
</protein>
<evidence type="ECO:0000313" key="7">
    <source>
        <dbReference type="EMBL" id="RKF08531.1"/>
    </source>
</evidence>
<comment type="caution">
    <text evidence="7">The sequence shown here is derived from an EMBL/GenBank/DDBJ whole genome shotgun (WGS) entry which is preliminary data.</text>
</comment>
<name>A0A3A8ASY9_9HYPH</name>
<dbReference type="PANTHER" id="PTHR47816:SF4">
    <property type="entry name" value="RIBOSOMAL RNA SMALL SUBUNIT METHYLTRANSFERASE C"/>
    <property type="match status" value="1"/>
</dbReference>
<dbReference type="PROSITE" id="PS00092">
    <property type="entry name" value="N6_MTASE"/>
    <property type="match status" value="1"/>
</dbReference>
<dbReference type="Pfam" id="PF05175">
    <property type="entry name" value="MTS"/>
    <property type="match status" value="1"/>
</dbReference>
<keyword evidence="1" id="KW-0963">Cytoplasm</keyword>
<evidence type="ECO:0000256" key="5">
    <source>
        <dbReference type="ARBA" id="ARBA00022691"/>
    </source>
</evidence>
<dbReference type="InterPro" id="IPR029063">
    <property type="entry name" value="SAM-dependent_MTases_sf"/>
</dbReference>
<dbReference type="RefSeq" id="WP_109766827.1">
    <property type="nucleotide sequence ID" value="NZ_JASHJQ010000004.1"/>
</dbReference>
<dbReference type="GO" id="GO:0032259">
    <property type="term" value="P:methylation"/>
    <property type="evidence" value="ECO:0007669"/>
    <property type="project" value="UniProtKB-KW"/>
</dbReference>
<dbReference type="AlphaFoldDB" id="A0A3A8ASY9"/>
<dbReference type="OrthoDB" id="9816072at2"/>
<dbReference type="PANTHER" id="PTHR47816">
    <property type="entry name" value="RIBOSOMAL RNA SMALL SUBUNIT METHYLTRANSFERASE C"/>
    <property type="match status" value="1"/>
</dbReference>
<evidence type="ECO:0000256" key="3">
    <source>
        <dbReference type="ARBA" id="ARBA00022603"/>
    </source>
</evidence>
<keyword evidence="4 7" id="KW-0808">Transferase</keyword>
<reference evidence="7 8" key="1">
    <citation type="journal article" date="2018" name="Int. J. Syst. Bacteriol.">
        <title>Oceaniradius stylonemae gen. nov., sp. nov., isolated from a red alga, Stylonema cornu-cervi.</title>
        <authorList>
            <person name="Jeong S."/>
        </authorList>
    </citation>
    <scope>NUCLEOTIDE SEQUENCE [LARGE SCALE GENOMIC DNA]</scope>
    <source>
        <strain evidence="7 8">StC1</strain>
    </source>
</reference>
<evidence type="ECO:0000259" key="6">
    <source>
        <dbReference type="Pfam" id="PF05175"/>
    </source>
</evidence>
<dbReference type="InterPro" id="IPR002052">
    <property type="entry name" value="DNA_methylase_N6_adenine_CS"/>
</dbReference>
<evidence type="ECO:0000256" key="4">
    <source>
        <dbReference type="ARBA" id="ARBA00022679"/>
    </source>
</evidence>
<dbReference type="EMBL" id="QFWV02000001">
    <property type="protein sequence ID" value="RKF08531.1"/>
    <property type="molecule type" value="Genomic_DNA"/>
</dbReference>
<dbReference type="GO" id="GO:0003676">
    <property type="term" value="F:nucleic acid binding"/>
    <property type="evidence" value="ECO:0007669"/>
    <property type="project" value="InterPro"/>
</dbReference>
<dbReference type="GO" id="GO:0006364">
    <property type="term" value="P:rRNA processing"/>
    <property type="evidence" value="ECO:0007669"/>
    <property type="project" value="UniProtKB-KW"/>
</dbReference>
<dbReference type="Proteomes" id="UP000246132">
    <property type="component" value="Unassembled WGS sequence"/>
</dbReference>
<evidence type="ECO:0000256" key="2">
    <source>
        <dbReference type="ARBA" id="ARBA00022552"/>
    </source>
</evidence>
<dbReference type="InterPro" id="IPR007848">
    <property type="entry name" value="Small_mtfrase_dom"/>
</dbReference>
<keyword evidence="3 7" id="KW-0489">Methyltransferase</keyword>
<evidence type="ECO:0000256" key="1">
    <source>
        <dbReference type="ARBA" id="ARBA00022490"/>
    </source>
</evidence>
<accession>A0A3A8ASY9</accession>
<dbReference type="GO" id="GO:0008757">
    <property type="term" value="F:S-adenosylmethionine-dependent methyltransferase activity"/>
    <property type="evidence" value="ECO:0007669"/>
    <property type="project" value="InterPro"/>
</dbReference>
<keyword evidence="8" id="KW-1185">Reference proteome</keyword>
<organism evidence="7 8">
    <name type="scientific">Oceaniradius stylonematis</name>
    <dbReference type="NCBI Taxonomy" id="2184161"/>
    <lineage>
        <taxon>Bacteria</taxon>
        <taxon>Pseudomonadati</taxon>
        <taxon>Pseudomonadota</taxon>
        <taxon>Alphaproteobacteria</taxon>
        <taxon>Hyphomicrobiales</taxon>
        <taxon>Ahrensiaceae</taxon>
        <taxon>Oceaniradius</taxon>
    </lineage>
</organism>
<proteinExistence type="predicted"/>
<dbReference type="GO" id="GO:0008170">
    <property type="term" value="F:N-methyltransferase activity"/>
    <property type="evidence" value="ECO:0007669"/>
    <property type="project" value="UniProtKB-ARBA"/>
</dbReference>
<gene>
    <name evidence="7" type="ORF">DEM25_000600</name>
</gene>
<sequence>MDRPVKTLLAPFEAGEVPLPETGSAWLFLNAADPGSAGDLFAQARLCCVQPSRPAFLALERAGHEVWPLAPVDEAFDGALVLLGKHRRLNEAMVASANQAVRPGGIVIVAGDKALGAASARKWAGGQVPLGGSLAKHHGIAFWFPASEDAFAGVALPVTEPAPGFAAAPGMFSSDRIDTGSALLAEHIDGRIAGAVADFGAGWGYLSGAVLTQARPASLDLVEAYRPALDQALANLAPLRGEVPVTGHWLDVTTEPLPGPFDWVVMNPPFHTGRASEPDLGRAFIAAAARALKPSGRLLLVANRRLPYEQTLRDRFAAFVEGEVRDGFKLIEASRPRRTGGQDAAARNSG</sequence>
<dbReference type="SUPFAM" id="SSF53335">
    <property type="entry name" value="S-adenosyl-L-methionine-dependent methyltransferases"/>
    <property type="match status" value="1"/>
</dbReference>
<keyword evidence="5" id="KW-0949">S-adenosyl-L-methionine</keyword>
<feature type="domain" description="Methyltransferase small" evidence="6">
    <location>
        <begin position="165"/>
        <end position="331"/>
    </location>
</feature>